<protein>
    <recommendedName>
        <fullName evidence="4">Peptide methionine sulfoxide reductase MsrA</fullName>
        <shortName evidence="4">Protein-methionine-S-oxide reductase</shortName>
        <ecNumber evidence="4">1.8.4.11</ecNumber>
    </recommendedName>
    <alternativeName>
        <fullName evidence="4">Peptide-methionine (S)-S-oxide reductase</fullName>
        <shortName evidence="4">Peptide Met(O) reductase</shortName>
    </alternativeName>
</protein>
<feature type="domain" description="Peptide methionine sulphoxide reductase MsrA" evidence="5">
    <location>
        <begin position="12"/>
        <end position="164"/>
    </location>
</feature>
<dbReference type="NCBIfam" id="TIGR00401">
    <property type="entry name" value="msrA"/>
    <property type="match status" value="1"/>
</dbReference>
<dbReference type="PANTHER" id="PTHR43774">
    <property type="entry name" value="PEPTIDE METHIONINE SULFOXIDE REDUCTASE"/>
    <property type="match status" value="1"/>
</dbReference>
<evidence type="ECO:0000313" key="6">
    <source>
        <dbReference type="EMBL" id="MDG4945944.1"/>
    </source>
</evidence>
<evidence type="ECO:0000259" key="5">
    <source>
        <dbReference type="Pfam" id="PF01625"/>
    </source>
</evidence>
<evidence type="ECO:0000256" key="1">
    <source>
        <dbReference type="ARBA" id="ARBA00023002"/>
    </source>
</evidence>
<gene>
    <name evidence="4 6" type="primary">msrA</name>
    <name evidence="6" type="ORF">NMK71_05925</name>
</gene>
<comment type="caution">
    <text evidence="6">The sequence shown here is derived from an EMBL/GenBank/DDBJ whole genome shotgun (WGS) entry which is preliminary data.</text>
</comment>
<evidence type="ECO:0000256" key="2">
    <source>
        <dbReference type="ARBA" id="ARBA00047806"/>
    </source>
</evidence>
<dbReference type="EC" id="1.8.4.11" evidence="4"/>
<comment type="catalytic activity">
    <reaction evidence="2 4">
        <text>L-methionyl-[protein] + [thioredoxin]-disulfide + H2O = L-methionyl-(S)-S-oxide-[protein] + [thioredoxin]-dithiol</text>
        <dbReference type="Rhea" id="RHEA:14217"/>
        <dbReference type="Rhea" id="RHEA-COMP:10698"/>
        <dbReference type="Rhea" id="RHEA-COMP:10700"/>
        <dbReference type="Rhea" id="RHEA-COMP:12313"/>
        <dbReference type="Rhea" id="RHEA-COMP:12315"/>
        <dbReference type="ChEBI" id="CHEBI:15377"/>
        <dbReference type="ChEBI" id="CHEBI:16044"/>
        <dbReference type="ChEBI" id="CHEBI:29950"/>
        <dbReference type="ChEBI" id="CHEBI:44120"/>
        <dbReference type="ChEBI" id="CHEBI:50058"/>
        <dbReference type="EC" id="1.8.4.11"/>
    </reaction>
</comment>
<dbReference type="HAMAP" id="MF_01401">
    <property type="entry name" value="MsrA"/>
    <property type="match status" value="1"/>
</dbReference>
<reference evidence="6" key="1">
    <citation type="submission" date="2022-07" db="EMBL/GenBank/DDBJ databases">
        <title>Description and genome-wide analysis of Profundicola chukchiensis gen. nov., sp. nov., marine bacteria isolated from bottom sediments of the Chukchi Sea.</title>
        <authorList>
            <person name="Romanenko L."/>
            <person name="Otstavnykh N."/>
            <person name="Kurilenko V."/>
            <person name="Eremeev V."/>
            <person name="Velansky P."/>
            <person name="Mikhailov V."/>
            <person name="Isaeva M."/>
        </authorList>
    </citation>
    <scope>NUCLEOTIDE SEQUENCE</scope>
    <source>
        <strain evidence="6">KMM 9713</strain>
    </source>
</reference>
<feature type="active site" evidence="4">
    <location>
        <position position="18"/>
    </location>
</feature>
<proteinExistence type="inferred from homology"/>
<dbReference type="InterPro" id="IPR002569">
    <property type="entry name" value="Met_Sox_Rdtase_MsrA_dom"/>
</dbReference>
<keyword evidence="1 4" id="KW-0560">Oxidoreductase</keyword>
<evidence type="ECO:0000256" key="3">
    <source>
        <dbReference type="ARBA" id="ARBA00048782"/>
    </source>
</evidence>
<dbReference type="EMBL" id="JANCMU010000002">
    <property type="protein sequence ID" value="MDG4945944.1"/>
    <property type="molecule type" value="Genomic_DNA"/>
</dbReference>
<dbReference type="AlphaFoldDB" id="A0A9X4RX98"/>
<dbReference type="Pfam" id="PF01625">
    <property type="entry name" value="PMSR"/>
    <property type="match status" value="1"/>
</dbReference>
<sequence>MSQIDNSNLEVATFGAGCFWCIEAAFDQLEGVSKVQSGYAGGHQENPTYKEVCTGETGHAEVIQVYFDPKVISYQKLLDAFWVIHDPTQLNRQGNDVGTQYRSEIFYHNEAQKELAEKAIVAESASGKYDKDIVTKISALDDNFYPAEDYHTDYYELNKTQPYCSAVVAPKLQKFYKVFQADLKPEFQ</sequence>
<name>A0A9X4RX98_9FLAO</name>
<comment type="function">
    <text evidence="4">Has an important function as a repair enzyme for proteins that have been inactivated by oxidation. Catalyzes the reversible oxidation-reduction of methionine sulfoxide in proteins to methionine.</text>
</comment>
<keyword evidence="7" id="KW-1185">Reference proteome</keyword>
<comment type="catalytic activity">
    <reaction evidence="3 4">
        <text>[thioredoxin]-disulfide + L-methionine + H2O = L-methionine (S)-S-oxide + [thioredoxin]-dithiol</text>
        <dbReference type="Rhea" id="RHEA:19993"/>
        <dbReference type="Rhea" id="RHEA-COMP:10698"/>
        <dbReference type="Rhea" id="RHEA-COMP:10700"/>
        <dbReference type="ChEBI" id="CHEBI:15377"/>
        <dbReference type="ChEBI" id="CHEBI:29950"/>
        <dbReference type="ChEBI" id="CHEBI:50058"/>
        <dbReference type="ChEBI" id="CHEBI:57844"/>
        <dbReference type="ChEBI" id="CHEBI:58772"/>
        <dbReference type="EC" id="1.8.4.11"/>
    </reaction>
</comment>
<dbReference type="SUPFAM" id="SSF55068">
    <property type="entry name" value="Peptide methionine sulfoxide reductase"/>
    <property type="match status" value="1"/>
</dbReference>
<dbReference type="PANTHER" id="PTHR43774:SF1">
    <property type="entry name" value="PEPTIDE METHIONINE SULFOXIDE REDUCTASE MSRA 2"/>
    <property type="match status" value="1"/>
</dbReference>
<dbReference type="Proteomes" id="UP001152599">
    <property type="component" value="Unassembled WGS sequence"/>
</dbReference>
<accession>A0A9X4RX98</accession>
<evidence type="ECO:0000256" key="4">
    <source>
        <dbReference type="HAMAP-Rule" id="MF_01401"/>
    </source>
</evidence>
<evidence type="ECO:0000313" key="7">
    <source>
        <dbReference type="Proteomes" id="UP001152599"/>
    </source>
</evidence>
<dbReference type="GO" id="GO:0008113">
    <property type="term" value="F:peptide-methionine (S)-S-oxide reductase activity"/>
    <property type="evidence" value="ECO:0007669"/>
    <property type="project" value="UniProtKB-UniRule"/>
</dbReference>
<dbReference type="InterPro" id="IPR036509">
    <property type="entry name" value="Met_Sox_Rdtase_MsrA_sf"/>
</dbReference>
<organism evidence="6 7">
    <name type="scientific">Profundicola chukchiensis</name>
    <dbReference type="NCBI Taxonomy" id="2961959"/>
    <lineage>
        <taxon>Bacteria</taxon>
        <taxon>Pseudomonadati</taxon>
        <taxon>Bacteroidota</taxon>
        <taxon>Flavobacteriia</taxon>
        <taxon>Flavobacteriales</taxon>
        <taxon>Weeksellaceae</taxon>
        <taxon>Profundicola</taxon>
    </lineage>
</organism>
<dbReference type="Gene3D" id="3.30.1060.10">
    <property type="entry name" value="Peptide methionine sulphoxide reductase MsrA"/>
    <property type="match status" value="1"/>
</dbReference>
<comment type="similarity">
    <text evidence="4">Belongs to the MsrA Met sulfoxide reductase family.</text>
</comment>